<reference evidence="6 7" key="2">
    <citation type="journal article" date="2017" name="Genome Biol.">
        <title>New reference genome sequences of hot pepper reveal the massive evolution of plant disease-resistance genes by retroduplication.</title>
        <authorList>
            <person name="Kim S."/>
            <person name="Park J."/>
            <person name="Yeom S.I."/>
            <person name="Kim Y.M."/>
            <person name="Seo E."/>
            <person name="Kim K.T."/>
            <person name="Kim M.S."/>
            <person name="Lee J.M."/>
            <person name="Cheong K."/>
            <person name="Shin H.S."/>
            <person name="Kim S.B."/>
            <person name="Han K."/>
            <person name="Lee J."/>
            <person name="Park M."/>
            <person name="Lee H.A."/>
            <person name="Lee H.Y."/>
            <person name="Lee Y."/>
            <person name="Oh S."/>
            <person name="Lee J.H."/>
            <person name="Choi E."/>
            <person name="Choi E."/>
            <person name="Lee S.E."/>
            <person name="Jeon J."/>
            <person name="Kim H."/>
            <person name="Choi G."/>
            <person name="Song H."/>
            <person name="Lee J."/>
            <person name="Lee S.C."/>
            <person name="Kwon J.K."/>
            <person name="Lee H.Y."/>
            <person name="Koo N."/>
            <person name="Hong Y."/>
            <person name="Kim R.W."/>
            <person name="Kang W.H."/>
            <person name="Huh J.H."/>
            <person name="Kang B.C."/>
            <person name="Yang T.J."/>
            <person name="Lee Y.H."/>
            <person name="Bennetzen J.L."/>
            <person name="Choi D."/>
        </authorList>
    </citation>
    <scope>NUCLEOTIDE SEQUENCE [LARGE SCALE GENOMIC DNA]</scope>
    <source>
        <strain evidence="7">cv. CM334</strain>
    </source>
</reference>
<dbReference type="EMBL" id="AYRZ02000006">
    <property type="protein sequence ID" value="PHT79005.1"/>
    <property type="molecule type" value="Genomic_DNA"/>
</dbReference>
<dbReference type="SUPFAM" id="SSF54001">
    <property type="entry name" value="Cysteine proteinases"/>
    <property type="match status" value="1"/>
</dbReference>
<comment type="caution">
    <text evidence="6">The sequence shown here is derived from an EMBL/GenBank/DDBJ whole genome shotgun (WGS) entry which is preliminary data.</text>
</comment>
<comment type="similarity">
    <text evidence="1">Belongs to the peptidase C48 family.</text>
</comment>
<dbReference type="InterPro" id="IPR038765">
    <property type="entry name" value="Papain-like_cys_pep_sf"/>
</dbReference>
<evidence type="ECO:0000313" key="6">
    <source>
        <dbReference type="EMBL" id="PHT79005.1"/>
    </source>
</evidence>
<dbReference type="Gramene" id="PHT79005">
    <property type="protein sequence ID" value="PHT79005"/>
    <property type="gene ID" value="T459_17057"/>
</dbReference>
<evidence type="ECO:0000259" key="5">
    <source>
        <dbReference type="Pfam" id="PF02902"/>
    </source>
</evidence>
<evidence type="ECO:0000313" key="7">
    <source>
        <dbReference type="Proteomes" id="UP000222542"/>
    </source>
</evidence>
<accession>A0A2G2ZAV8</accession>
<feature type="domain" description="Ubiquitin-like protease family profile" evidence="5">
    <location>
        <begin position="18"/>
        <end position="62"/>
    </location>
</feature>
<dbReference type="GO" id="GO:0008234">
    <property type="term" value="F:cysteine-type peptidase activity"/>
    <property type="evidence" value="ECO:0007669"/>
    <property type="project" value="InterPro"/>
</dbReference>
<keyword evidence="7" id="KW-1185">Reference proteome</keyword>
<reference evidence="6 7" key="1">
    <citation type="journal article" date="2014" name="Nat. Genet.">
        <title>Genome sequence of the hot pepper provides insights into the evolution of pungency in Capsicum species.</title>
        <authorList>
            <person name="Kim S."/>
            <person name="Park M."/>
            <person name="Yeom S.I."/>
            <person name="Kim Y.M."/>
            <person name="Lee J.M."/>
            <person name="Lee H.A."/>
            <person name="Seo E."/>
            <person name="Choi J."/>
            <person name="Cheong K."/>
            <person name="Kim K.T."/>
            <person name="Jung K."/>
            <person name="Lee G.W."/>
            <person name="Oh S.K."/>
            <person name="Bae C."/>
            <person name="Kim S.B."/>
            <person name="Lee H.Y."/>
            <person name="Kim S.Y."/>
            <person name="Kim M.S."/>
            <person name="Kang B.C."/>
            <person name="Jo Y.D."/>
            <person name="Yang H.B."/>
            <person name="Jeong H.J."/>
            <person name="Kang W.H."/>
            <person name="Kwon J.K."/>
            <person name="Shin C."/>
            <person name="Lim J.Y."/>
            <person name="Park J.H."/>
            <person name="Huh J.H."/>
            <person name="Kim J.S."/>
            <person name="Kim B.D."/>
            <person name="Cohen O."/>
            <person name="Paran I."/>
            <person name="Suh M.C."/>
            <person name="Lee S.B."/>
            <person name="Kim Y.K."/>
            <person name="Shin Y."/>
            <person name="Noh S.J."/>
            <person name="Park J."/>
            <person name="Seo Y.S."/>
            <person name="Kwon S.Y."/>
            <person name="Kim H.A."/>
            <person name="Park J.M."/>
            <person name="Kim H.J."/>
            <person name="Choi S.B."/>
            <person name="Bosland P.W."/>
            <person name="Reeves G."/>
            <person name="Jo S.H."/>
            <person name="Lee B.W."/>
            <person name="Cho H.T."/>
            <person name="Choi H.S."/>
            <person name="Lee M.S."/>
            <person name="Yu Y."/>
            <person name="Do Choi Y."/>
            <person name="Park B.S."/>
            <person name="van Deynze A."/>
            <person name="Ashrafi H."/>
            <person name="Hill T."/>
            <person name="Kim W.T."/>
            <person name="Pai H.S."/>
            <person name="Ahn H.K."/>
            <person name="Yeam I."/>
            <person name="Giovannoni J.J."/>
            <person name="Rose J.K."/>
            <person name="Sorensen I."/>
            <person name="Lee S.J."/>
            <person name="Kim R.W."/>
            <person name="Choi I.Y."/>
            <person name="Choi B.S."/>
            <person name="Lim J.S."/>
            <person name="Lee Y.H."/>
            <person name="Choi D."/>
        </authorList>
    </citation>
    <scope>NUCLEOTIDE SEQUENCE [LARGE SCALE GENOMIC DNA]</scope>
    <source>
        <strain evidence="7">cv. CM334</strain>
    </source>
</reference>
<evidence type="ECO:0000256" key="1">
    <source>
        <dbReference type="ARBA" id="ARBA00005234"/>
    </source>
</evidence>
<feature type="region of interest" description="Disordered" evidence="4">
    <location>
        <begin position="88"/>
        <end position="109"/>
    </location>
</feature>
<gene>
    <name evidence="6" type="ORF">T459_17057</name>
</gene>
<keyword evidence="3" id="KW-0378">Hydrolase</keyword>
<dbReference type="PANTHER" id="PTHR33022">
    <property type="entry name" value="DUF1985 DOMAIN-CONTAINING PROTEIN"/>
    <property type="match status" value="1"/>
</dbReference>
<dbReference type="GO" id="GO:0006508">
    <property type="term" value="P:proteolysis"/>
    <property type="evidence" value="ECO:0007669"/>
    <property type="project" value="UniProtKB-KW"/>
</dbReference>
<evidence type="ECO:0000256" key="4">
    <source>
        <dbReference type="SAM" id="MobiDB-lite"/>
    </source>
</evidence>
<protein>
    <recommendedName>
        <fullName evidence="5">Ubiquitin-like protease family profile domain-containing protein</fullName>
    </recommendedName>
</protein>
<keyword evidence="2" id="KW-0645">Protease</keyword>
<dbReference type="PANTHER" id="PTHR33022:SF13">
    <property type="entry name" value="UBIQUITIN-LIKE PROTEASE FAMILY PROFILE DOMAIN-CONTAINING PROTEIN"/>
    <property type="match status" value="1"/>
</dbReference>
<dbReference type="Proteomes" id="UP000222542">
    <property type="component" value="Unassembled WGS sequence"/>
</dbReference>
<organism evidence="6 7">
    <name type="scientific">Capsicum annuum</name>
    <name type="common">Capsicum pepper</name>
    <dbReference type="NCBI Taxonomy" id="4072"/>
    <lineage>
        <taxon>Eukaryota</taxon>
        <taxon>Viridiplantae</taxon>
        <taxon>Streptophyta</taxon>
        <taxon>Embryophyta</taxon>
        <taxon>Tracheophyta</taxon>
        <taxon>Spermatophyta</taxon>
        <taxon>Magnoliopsida</taxon>
        <taxon>eudicotyledons</taxon>
        <taxon>Gunneridae</taxon>
        <taxon>Pentapetalae</taxon>
        <taxon>asterids</taxon>
        <taxon>lamiids</taxon>
        <taxon>Solanales</taxon>
        <taxon>Solanaceae</taxon>
        <taxon>Solanoideae</taxon>
        <taxon>Capsiceae</taxon>
        <taxon>Capsicum</taxon>
    </lineage>
</organism>
<dbReference type="Pfam" id="PF02902">
    <property type="entry name" value="Peptidase_C48"/>
    <property type="match status" value="1"/>
</dbReference>
<dbReference type="AlphaFoldDB" id="A0A2G2ZAV8"/>
<evidence type="ECO:0000256" key="3">
    <source>
        <dbReference type="ARBA" id="ARBA00022801"/>
    </source>
</evidence>
<evidence type="ECO:0000256" key="2">
    <source>
        <dbReference type="ARBA" id="ARBA00022670"/>
    </source>
</evidence>
<name>A0A2G2ZAV8_CAPAN</name>
<dbReference type="Gene3D" id="3.40.395.10">
    <property type="entry name" value="Adenoviral Proteinase, Chain A"/>
    <property type="match status" value="1"/>
</dbReference>
<proteinExistence type="inferred from homology"/>
<dbReference type="InterPro" id="IPR003653">
    <property type="entry name" value="Peptidase_C48_C"/>
</dbReference>
<sequence>MVPTNWTVLASYNGKTGRDPFQVKYVSEIAQQESGSLDCGVFVAVYTEYLIERLDISSSKIDAHYHRLRYVSLLCKYGSIKAENGYFSENDDPQRPRMKFTPKEINHVL</sequence>